<dbReference type="EMBL" id="BJMH01000053">
    <property type="protein sequence ID" value="GEB35762.1"/>
    <property type="molecule type" value="Genomic_DNA"/>
</dbReference>
<name>A0A4Y3PMJ3_BREPA</name>
<reference evidence="1 2" key="1">
    <citation type="submission" date="2019-06" db="EMBL/GenBank/DDBJ databases">
        <title>Whole genome shotgun sequence of Brevibacillus parabrevis NBRC 12334.</title>
        <authorList>
            <person name="Hosoyama A."/>
            <person name="Uohara A."/>
            <person name="Ohji S."/>
            <person name="Ichikawa N."/>
        </authorList>
    </citation>
    <scope>NUCLEOTIDE SEQUENCE [LARGE SCALE GENOMIC DNA]</scope>
    <source>
        <strain evidence="1 2">NBRC 12334</strain>
    </source>
</reference>
<comment type="caution">
    <text evidence="1">The sequence shown here is derived from an EMBL/GenBank/DDBJ whole genome shotgun (WGS) entry which is preliminary data.</text>
</comment>
<dbReference type="RefSeq" id="WP_122965914.1">
    <property type="nucleotide sequence ID" value="NZ_BJMH01000053.1"/>
</dbReference>
<evidence type="ECO:0008006" key="3">
    <source>
        <dbReference type="Google" id="ProtNLM"/>
    </source>
</evidence>
<proteinExistence type="predicted"/>
<evidence type="ECO:0000313" key="2">
    <source>
        <dbReference type="Proteomes" id="UP000316882"/>
    </source>
</evidence>
<dbReference type="AlphaFoldDB" id="A0A4Y3PMJ3"/>
<organism evidence="1 2">
    <name type="scientific">Brevibacillus parabrevis</name>
    <dbReference type="NCBI Taxonomy" id="54914"/>
    <lineage>
        <taxon>Bacteria</taxon>
        <taxon>Bacillati</taxon>
        <taxon>Bacillota</taxon>
        <taxon>Bacilli</taxon>
        <taxon>Bacillales</taxon>
        <taxon>Paenibacillaceae</taxon>
        <taxon>Brevibacillus</taxon>
    </lineage>
</organism>
<dbReference type="GeneID" id="87611863"/>
<protein>
    <recommendedName>
        <fullName evidence="3">DNA and RNA helicase</fullName>
    </recommendedName>
</protein>
<dbReference type="Proteomes" id="UP000316882">
    <property type="component" value="Unassembled WGS sequence"/>
</dbReference>
<keyword evidence="2" id="KW-1185">Reference proteome</keyword>
<gene>
    <name evidence="1" type="ORF">BPA01_53420</name>
</gene>
<evidence type="ECO:0000313" key="1">
    <source>
        <dbReference type="EMBL" id="GEB35762.1"/>
    </source>
</evidence>
<accession>A0A4Y3PMJ3</accession>
<sequence>MFSHLSPQFHKGRILKREMLENLRDYPRHLAELHFLAYTDGIISGMDVAVEDGQLVVGRGIIKHQGRIYLLDREERLPYEATGKETMLKIRFDEQTTLTDFLAYETHYVLDTNMDIGTDERELGRFKLKEGAKLRSDYPYFLDLTTEYNTWNFTNVEYAGQQYPTLAPAILRYFSHELLKTKTTNAFDLAFATQGINAERVERDLILHYIGTRLGFGYRASSNPQIVSYLGRILEEAKSGDKPKQEWRASGRQRVIVD</sequence>